<dbReference type="Proteomes" id="UP001225906">
    <property type="component" value="Unassembled WGS sequence"/>
</dbReference>
<gene>
    <name evidence="1" type="ORF">Q9291_09315</name>
</gene>
<sequence>MAESKKKEQAKPSEFMRQLRPEYYSDTSEKTSYVLDAPTFEYHLETITSRNQTHDFEIFCRKLCERVICPNLRPATGPEGGGDSKADTETYSVAEEITTLRYIGYPNAGKERWAFAFSAKKTWADKVRKDVAGIFETKRDYKKIICVTSQFARAKTRSELEAELSAQYGIEIIIHDRTWIVDEIIAKDRKDLAYYYLGVGQHVVNAIRLGPTDYSRTQQLEDIENSFDDPEAYAGMEMQRATEALIAAKLSRNLERPRHETEGRFSRAIRLANQDGTSRQQFLALYESIWTAFWWFEDIRYLNHNYDELEKLVIDSPHAKNLELLCNLAHLLFNLVSQNHLSIDEAKLYQRVGPLVDKLTVLSEDDERPNNALEAQTSLLVIKLNQALVAQNPNDFSSIWPQFSEIVKKAGHLGEYDVEKLIELIEVFGNAAGNDPAYANLVDDVAELVTNRTGEAQGALVLLKRAQQLDFDSNFEIIRLLGKAVRQLTKKEYIDSLIEALQLLSLAYRNAGMLWASRSCCYFLVASIFIDAE</sequence>
<dbReference type="EMBL" id="JAVCAP010000019">
    <property type="protein sequence ID" value="MDP8568046.1"/>
    <property type="molecule type" value="Genomic_DNA"/>
</dbReference>
<organism evidence="1 2">
    <name type="scientific">Methylophilus aquaticus</name>
    <dbReference type="NCBI Taxonomy" id="1971610"/>
    <lineage>
        <taxon>Bacteria</taxon>
        <taxon>Pseudomonadati</taxon>
        <taxon>Pseudomonadota</taxon>
        <taxon>Betaproteobacteria</taxon>
        <taxon>Nitrosomonadales</taxon>
        <taxon>Methylophilaceae</taxon>
        <taxon>Methylophilus</taxon>
    </lineage>
</organism>
<keyword evidence="2" id="KW-1185">Reference proteome</keyword>
<evidence type="ECO:0008006" key="3">
    <source>
        <dbReference type="Google" id="ProtNLM"/>
    </source>
</evidence>
<evidence type="ECO:0000313" key="1">
    <source>
        <dbReference type="EMBL" id="MDP8568046.1"/>
    </source>
</evidence>
<dbReference type="RefSeq" id="WP_306389768.1">
    <property type="nucleotide sequence ID" value="NZ_JAVCAP010000019.1"/>
</dbReference>
<reference evidence="2" key="1">
    <citation type="journal article" date="2019" name="Int. J. Syst. Evol. Microbiol.">
        <title>The Global Catalogue of Microorganisms (GCM) 10K type strain sequencing project: providing services to taxonomists for standard genome sequencing and annotation.</title>
        <authorList>
            <consortium name="The Broad Institute Genomics Platform"/>
            <consortium name="The Broad Institute Genome Sequencing Center for Infectious Disease"/>
            <person name="Wu L."/>
            <person name="Ma J."/>
        </authorList>
    </citation>
    <scope>NUCLEOTIDE SEQUENCE [LARGE SCALE GENOMIC DNA]</scope>
    <source>
        <strain evidence="2">VKM B-3159</strain>
    </source>
</reference>
<accession>A0ABT9JV99</accession>
<comment type="caution">
    <text evidence="1">The sequence shown here is derived from an EMBL/GenBank/DDBJ whole genome shotgun (WGS) entry which is preliminary data.</text>
</comment>
<proteinExistence type="predicted"/>
<name>A0ABT9JV99_9PROT</name>
<protein>
    <recommendedName>
        <fullName evidence="3">Tetratricopeptide repeat protein</fullName>
    </recommendedName>
</protein>
<evidence type="ECO:0000313" key="2">
    <source>
        <dbReference type="Proteomes" id="UP001225906"/>
    </source>
</evidence>